<feature type="domain" description="Armadillo-like helical" evidence="5">
    <location>
        <begin position="405"/>
        <end position="629"/>
    </location>
</feature>
<dbReference type="AlphaFoldDB" id="A0A9P5XZX0"/>
<evidence type="ECO:0000256" key="3">
    <source>
        <dbReference type="ARBA" id="ARBA00022989"/>
    </source>
</evidence>
<dbReference type="GO" id="GO:0016020">
    <property type="term" value="C:membrane"/>
    <property type="evidence" value="ECO:0007669"/>
    <property type="project" value="UniProtKB-SubCell"/>
</dbReference>
<sequence>MDFGRHSSQIQSKFEGTYRKLFQGFTPQQIAPNDTQEQFFSGLFDLDVKPEYLRGELDRATKDRYLGSLKPLLNMLFRECVAHGHSAKMGDVRKSHSLETLSILIRSVLAKNLTGWEVMEILAGGVSLSDTVFMDFTAMINDILADEEAPAVVRHQALQTALIYMCGIGQLSPGAYFLRRDLFPSIAIFIKSRATEQFAFEAILLQAILANFHKSDAARLNPYLKRIKDTRDEGLLRKVCWASSFALETSIKAYHEIFDDHVKPVFPFSFGSMLAMLRPDRALTLTSHDPPRELFKKQPIEAAVVLLPIFEFLHNNAIFPKILVESISESTVSGRLQPPLFTLLTLSSYLLTHASSTFTPRSMAYANISLNNLLCIVENDQMMKALCRPSDVTIRLCRQRSPALPLLPVQSPPICALLDCCVLWLRHNLHKQLDVYSYLNCIWICYRVLWYFQENRIRLNYHWKELWNAIISLLGFLSTKLDALATTGGVEQVVREALNLLNLALCKAEVFLPSPGTLHEFIYELVRSASVLKNQAPLLASLAMPHKGQTADIQTNLLVSVLDVIDFYEDKVRGAKSQTAKDAMGTIVKEIEANGLHGVTNSREMEAPARSKEVLAFSRVACGDGLALMP</sequence>
<proteinExistence type="predicted"/>
<dbReference type="PANTHER" id="PTHR13608">
    <property type="entry name" value="ARMADILLO-LIKE HELICAL DOMAIN-CONTAINING PROTEIN 3"/>
    <property type="match status" value="1"/>
</dbReference>
<dbReference type="InterPro" id="IPR013636">
    <property type="entry name" value="ARMH3_C"/>
</dbReference>
<evidence type="ECO:0000256" key="1">
    <source>
        <dbReference type="ARBA" id="ARBA00004370"/>
    </source>
</evidence>
<comment type="caution">
    <text evidence="6">The sequence shown here is derived from an EMBL/GenBank/DDBJ whole genome shotgun (WGS) entry which is preliminary data.</text>
</comment>
<name>A0A9P5XZX0_9AGAR</name>
<keyword evidence="7" id="KW-1185">Reference proteome</keyword>
<evidence type="ECO:0000313" key="7">
    <source>
        <dbReference type="Proteomes" id="UP000807353"/>
    </source>
</evidence>
<dbReference type="InterPro" id="IPR039868">
    <property type="entry name" value="ARMD3-like"/>
</dbReference>
<organism evidence="6 7">
    <name type="scientific">Collybia nuda</name>
    <dbReference type="NCBI Taxonomy" id="64659"/>
    <lineage>
        <taxon>Eukaryota</taxon>
        <taxon>Fungi</taxon>
        <taxon>Dikarya</taxon>
        <taxon>Basidiomycota</taxon>
        <taxon>Agaricomycotina</taxon>
        <taxon>Agaricomycetes</taxon>
        <taxon>Agaricomycetidae</taxon>
        <taxon>Agaricales</taxon>
        <taxon>Tricholomatineae</taxon>
        <taxon>Clitocybaceae</taxon>
        <taxon>Collybia</taxon>
    </lineage>
</organism>
<dbReference type="EMBL" id="MU150310">
    <property type="protein sequence ID" value="KAF9459825.1"/>
    <property type="molecule type" value="Genomic_DNA"/>
</dbReference>
<accession>A0A9P5XZX0</accession>
<reference evidence="6" key="1">
    <citation type="submission" date="2020-11" db="EMBL/GenBank/DDBJ databases">
        <authorList>
            <consortium name="DOE Joint Genome Institute"/>
            <person name="Ahrendt S."/>
            <person name="Riley R."/>
            <person name="Andreopoulos W."/>
            <person name="Labutti K."/>
            <person name="Pangilinan J."/>
            <person name="Ruiz-Duenas F.J."/>
            <person name="Barrasa J.M."/>
            <person name="Sanchez-Garcia M."/>
            <person name="Camarero S."/>
            <person name="Miyauchi S."/>
            <person name="Serrano A."/>
            <person name="Linde D."/>
            <person name="Babiker R."/>
            <person name="Drula E."/>
            <person name="Ayuso-Fernandez I."/>
            <person name="Pacheco R."/>
            <person name="Padilla G."/>
            <person name="Ferreira P."/>
            <person name="Barriuso J."/>
            <person name="Kellner H."/>
            <person name="Castanera R."/>
            <person name="Alfaro M."/>
            <person name="Ramirez L."/>
            <person name="Pisabarro A.G."/>
            <person name="Kuo A."/>
            <person name="Tritt A."/>
            <person name="Lipzen A."/>
            <person name="He G."/>
            <person name="Yan M."/>
            <person name="Ng V."/>
            <person name="Cullen D."/>
            <person name="Martin F."/>
            <person name="Rosso M.-N."/>
            <person name="Henrissat B."/>
            <person name="Hibbett D."/>
            <person name="Martinez A.T."/>
            <person name="Grigoriev I.V."/>
        </authorList>
    </citation>
    <scope>NUCLEOTIDE SEQUENCE</scope>
    <source>
        <strain evidence="6">CBS 247.69</strain>
    </source>
</reference>
<dbReference type="GO" id="GO:0005829">
    <property type="term" value="C:cytosol"/>
    <property type="evidence" value="ECO:0007669"/>
    <property type="project" value="TreeGrafter"/>
</dbReference>
<evidence type="ECO:0000256" key="4">
    <source>
        <dbReference type="ARBA" id="ARBA00023136"/>
    </source>
</evidence>
<protein>
    <recommendedName>
        <fullName evidence="5">Armadillo-like helical domain-containing protein</fullName>
    </recommendedName>
</protein>
<dbReference type="SMART" id="SM01158">
    <property type="entry name" value="DUF1741"/>
    <property type="match status" value="1"/>
</dbReference>
<evidence type="ECO:0000313" key="6">
    <source>
        <dbReference type="EMBL" id="KAF9459825.1"/>
    </source>
</evidence>
<keyword evidence="2" id="KW-0812">Transmembrane</keyword>
<comment type="subcellular location">
    <subcellularLocation>
        <location evidence="1">Membrane</location>
    </subcellularLocation>
</comment>
<evidence type="ECO:0000256" key="2">
    <source>
        <dbReference type="ARBA" id="ARBA00022692"/>
    </source>
</evidence>
<gene>
    <name evidence="6" type="ORF">BDZ94DRAFT_989519</name>
</gene>
<keyword evidence="4" id="KW-0472">Membrane</keyword>
<dbReference type="Proteomes" id="UP000807353">
    <property type="component" value="Unassembled WGS sequence"/>
</dbReference>
<keyword evidence="3" id="KW-1133">Transmembrane helix</keyword>
<dbReference type="OrthoDB" id="2012278at2759"/>
<dbReference type="PANTHER" id="PTHR13608:SF3">
    <property type="entry name" value="ARMADILLO-LIKE HELICAL DOMAIN-CONTAINING PROTEIN 3"/>
    <property type="match status" value="1"/>
</dbReference>
<evidence type="ECO:0000259" key="5">
    <source>
        <dbReference type="SMART" id="SM01158"/>
    </source>
</evidence>
<dbReference type="Pfam" id="PF08427">
    <property type="entry name" value="ARMH3_C"/>
    <property type="match status" value="1"/>
</dbReference>